<dbReference type="AlphaFoldDB" id="A0A371B8A7"/>
<evidence type="ECO:0000313" key="1">
    <source>
        <dbReference type="EMBL" id="RDV03829.1"/>
    </source>
</evidence>
<gene>
    <name evidence="1" type="ORF">DXH78_04045</name>
</gene>
<comment type="caution">
    <text evidence="1">The sequence shown here is derived from an EMBL/GenBank/DDBJ whole genome shotgun (WGS) entry which is preliminary data.</text>
</comment>
<sequence>MILELVEFDTPAGWGREQVMDDARKVFAKWQANAELRRKHFLIDETGKTTAGVYIWPSVEAAKRAHNAEWQQSVIQRTGGAARIRYFDLLALVDNEAGKVTEFADNPFEPAAS</sequence>
<dbReference type="Proteomes" id="UP000263993">
    <property type="component" value="Unassembled WGS sequence"/>
</dbReference>
<dbReference type="InterPro" id="IPR011008">
    <property type="entry name" value="Dimeric_a/b-barrel"/>
</dbReference>
<dbReference type="EMBL" id="QRGO01000001">
    <property type="protein sequence ID" value="RDV03829.1"/>
    <property type="molecule type" value="Genomic_DNA"/>
</dbReference>
<accession>A0A371B8A7</accession>
<dbReference type="RefSeq" id="WP_115515854.1">
    <property type="nucleotide sequence ID" value="NZ_QRGO01000001.1"/>
</dbReference>
<keyword evidence="2" id="KW-1185">Reference proteome</keyword>
<evidence type="ECO:0000313" key="2">
    <source>
        <dbReference type="Proteomes" id="UP000263993"/>
    </source>
</evidence>
<dbReference type="SUPFAM" id="SSF54909">
    <property type="entry name" value="Dimeric alpha+beta barrel"/>
    <property type="match status" value="1"/>
</dbReference>
<organism evidence="1 2">
    <name type="scientific">Undibacter mobilis</name>
    <dbReference type="NCBI Taxonomy" id="2292256"/>
    <lineage>
        <taxon>Bacteria</taxon>
        <taxon>Pseudomonadati</taxon>
        <taxon>Pseudomonadota</taxon>
        <taxon>Alphaproteobacteria</taxon>
        <taxon>Hyphomicrobiales</taxon>
        <taxon>Nitrobacteraceae</taxon>
        <taxon>Undibacter</taxon>
    </lineage>
</organism>
<protein>
    <recommendedName>
        <fullName evidence="3">Monooxygenase</fullName>
    </recommendedName>
</protein>
<name>A0A371B8A7_9BRAD</name>
<dbReference type="OrthoDB" id="2065010at2"/>
<dbReference type="Gene3D" id="3.30.70.100">
    <property type="match status" value="1"/>
</dbReference>
<evidence type="ECO:0008006" key="3">
    <source>
        <dbReference type="Google" id="ProtNLM"/>
    </source>
</evidence>
<proteinExistence type="predicted"/>
<reference evidence="2" key="1">
    <citation type="submission" date="2018-08" db="EMBL/GenBank/DDBJ databases">
        <authorList>
            <person name="Kim S.-J."/>
            <person name="Jung G.-Y."/>
        </authorList>
    </citation>
    <scope>NUCLEOTIDE SEQUENCE [LARGE SCALE GENOMIC DNA]</scope>
    <source>
        <strain evidence="2">GY_H</strain>
    </source>
</reference>